<evidence type="ECO:0000256" key="9">
    <source>
        <dbReference type="ARBA" id="ARBA00023134"/>
    </source>
</evidence>
<evidence type="ECO:0000256" key="11">
    <source>
        <dbReference type="ARBA" id="ARBA00023239"/>
    </source>
</evidence>
<reference evidence="14 15" key="2">
    <citation type="journal article" date="2011" name="Stand. Genomic Sci.">
        <title>Complete genome sequence of Truepera radiovictrix type strain (RQ-24).</title>
        <authorList>
            <person name="Ivanova N."/>
            <person name="Rohde C."/>
            <person name="Munk C."/>
            <person name="Nolan M."/>
            <person name="Lucas S."/>
            <person name="Del Rio T.G."/>
            <person name="Tice H."/>
            <person name="Deshpande S."/>
            <person name="Cheng J.F."/>
            <person name="Tapia R."/>
            <person name="Han C."/>
            <person name="Goodwin L."/>
            <person name="Pitluck S."/>
            <person name="Liolios K."/>
            <person name="Mavromatis K."/>
            <person name="Mikhailova N."/>
            <person name="Pati A."/>
            <person name="Chen A."/>
            <person name="Palaniappan K."/>
            <person name="Land M."/>
            <person name="Hauser L."/>
            <person name="Chang Y.J."/>
            <person name="Jeffries C.D."/>
            <person name="Brambilla E."/>
            <person name="Rohde M."/>
            <person name="Goker M."/>
            <person name="Tindall B.J."/>
            <person name="Woyke T."/>
            <person name="Bristow J."/>
            <person name="Eisen J.A."/>
            <person name="Markowitz V."/>
            <person name="Hugenholtz P."/>
            <person name="Kyrpides N.C."/>
            <person name="Klenk H.P."/>
            <person name="Lapidus A."/>
        </authorList>
    </citation>
    <scope>NUCLEOTIDE SEQUENCE [LARGE SCALE GENOMIC DNA]</scope>
    <source>
        <strain evidence="15">DSM 17093 / CIP 108686 / LMG 22925 / RQ-24</strain>
    </source>
</reference>
<dbReference type="SMART" id="SM00729">
    <property type="entry name" value="Elp3"/>
    <property type="match status" value="1"/>
</dbReference>
<feature type="domain" description="Radical SAM core" evidence="13">
    <location>
        <begin position="18"/>
        <end position="238"/>
    </location>
</feature>
<evidence type="ECO:0000256" key="1">
    <source>
        <dbReference type="ARBA" id="ARBA00001966"/>
    </source>
</evidence>
<keyword evidence="3" id="KW-0004">4Fe-4S</keyword>
<dbReference type="Pfam" id="PF06463">
    <property type="entry name" value="Mob_synth_C"/>
    <property type="match status" value="1"/>
</dbReference>
<evidence type="ECO:0000313" key="15">
    <source>
        <dbReference type="Proteomes" id="UP000000379"/>
    </source>
</evidence>
<evidence type="ECO:0000256" key="10">
    <source>
        <dbReference type="ARBA" id="ARBA00023150"/>
    </source>
</evidence>
<dbReference type="GO" id="GO:0051539">
    <property type="term" value="F:4 iron, 4 sulfur cluster binding"/>
    <property type="evidence" value="ECO:0007669"/>
    <property type="project" value="UniProtKB-KW"/>
</dbReference>
<dbReference type="PANTHER" id="PTHR22960:SF0">
    <property type="entry name" value="MOLYBDENUM COFACTOR BIOSYNTHESIS PROTEIN 1"/>
    <property type="match status" value="1"/>
</dbReference>
<reference evidence="15" key="1">
    <citation type="submission" date="2010-05" db="EMBL/GenBank/DDBJ databases">
        <title>The complete genome of Truepera radiovictris DSM 17093.</title>
        <authorList>
            <consortium name="US DOE Joint Genome Institute (JGI-PGF)"/>
            <person name="Lucas S."/>
            <person name="Copeland A."/>
            <person name="Lapidus A."/>
            <person name="Glavina del Rio T."/>
            <person name="Dalin E."/>
            <person name="Tice H."/>
            <person name="Bruce D."/>
            <person name="Goodwin L."/>
            <person name="Pitluck S."/>
            <person name="Kyrpides N."/>
            <person name="Mavromatis K."/>
            <person name="Ovchinnikova G."/>
            <person name="Munk A.C."/>
            <person name="Detter J.C."/>
            <person name="Han C."/>
            <person name="Tapia R."/>
            <person name="Land M."/>
            <person name="Hauser L."/>
            <person name="Markowitz V."/>
            <person name="Cheng J.-F."/>
            <person name="Hugenholtz P."/>
            <person name="Woyke T."/>
            <person name="Wu D."/>
            <person name="Tindall B."/>
            <person name="Pomrenke H.G."/>
            <person name="Brambilla E."/>
            <person name="Klenk H.-P."/>
            <person name="Eisen J.A."/>
        </authorList>
    </citation>
    <scope>NUCLEOTIDE SEQUENCE [LARGE SCALE GENOMIC DNA]</scope>
    <source>
        <strain evidence="15">DSM 17093 / CIP 108686 / LMG 22925 / RQ-24</strain>
    </source>
</reference>
<dbReference type="InterPro" id="IPR058240">
    <property type="entry name" value="rSAM_sf"/>
</dbReference>
<dbReference type="Gene3D" id="3.20.20.70">
    <property type="entry name" value="Aldolase class I"/>
    <property type="match status" value="1"/>
</dbReference>
<dbReference type="SFLD" id="SFLDG01386">
    <property type="entry name" value="main_SPASM_domain-containing"/>
    <property type="match status" value="1"/>
</dbReference>
<dbReference type="GO" id="GO:0046872">
    <property type="term" value="F:metal ion binding"/>
    <property type="evidence" value="ECO:0007669"/>
    <property type="project" value="UniProtKB-KW"/>
</dbReference>
<dbReference type="GO" id="GO:0005525">
    <property type="term" value="F:GTP binding"/>
    <property type="evidence" value="ECO:0007669"/>
    <property type="project" value="UniProtKB-KW"/>
</dbReference>
<dbReference type="PROSITE" id="PS01305">
    <property type="entry name" value="MOAA_NIFB_PQQE"/>
    <property type="match status" value="1"/>
</dbReference>
<dbReference type="UniPathway" id="UPA00344"/>
<sequence length="336" mass="36338">MRAMTHPAPAAPTTLTDRYGRVVRDLRVSVTPRCNFRCTYCDPLGLGHADPVGTLSVQDVAHVLEAAVGLGMRSVRFTGGEPLLRRELPEMIACAKRLGVEDVAITTNATLLERRLDALLAAGLDRVNISLDAVSPAVFRRATGGGNPDPVWRGVTLLLERGLHPVKLNAVVMRGINDGEIAKLAELSRERPLHVRFIEYMHLNNAAPGAYRSAFMPGAAVREVVERAFGPLEPVPTDPSAPARLYRVPSWAGAIGFINPVSEPFCGACSRMRLTSDAKLRPCLLNDREFDVRPALLSPEPVPALQEAFLVAAHRKVASGVTAPTERRRTMVAIGG</sequence>
<name>D7CV43_TRURR</name>
<dbReference type="EMBL" id="CP002049">
    <property type="protein sequence ID" value="ADI15870.1"/>
    <property type="molecule type" value="Genomic_DNA"/>
</dbReference>
<evidence type="ECO:0000313" key="14">
    <source>
        <dbReference type="EMBL" id="ADI15870.1"/>
    </source>
</evidence>
<keyword evidence="10" id="KW-0501">Molybdenum cofactor biosynthesis</keyword>
<dbReference type="CDD" id="cd01335">
    <property type="entry name" value="Radical_SAM"/>
    <property type="match status" value="1"/>
</dbReference>
<protein>
    <recommendedName>
        <fullName evidence="2">GTP 3',8-cyclase</fullName>
        <ecNumber evidence="2">4.1.99.22</ecNumber>
    </recommendedName>
</protein>
<organism evidence="14 15">
    <name type="scientific">Truepera radiovictrix (strain DSM 17093 / CIP 108686 / LMG 22925 / RQ-24)</name>
    <dbReference type="NCBI Taxonomy" id="649638"/>
    <lineage>
        <taxon>Bacteria</taxon>
        <taxon>Thermotogati</taxon>
        <taxon>Deinococcota</taxon>
        <taxon>Deinococci</taxon>
        <taxon>Trueperales</taxon>
        <taxon>Trueperaceae</taxon>
        <taxon>Truepera</taxon>
    </lineage>
</organism>
<dbReference type="Pfam" id="PF04055">
    <property type="entry name" value="Radical_SAM"/>
    <property type="match status" value="1"/>
</dbReference>
<dbReference type="SFLD" id="SFLDS00029">
    <property type="entry name" value="Radical_SAM"/>
    <property type="match status" value="1"/>
</dbReference>
<keyword evidence="7" id="KW-0408">Iron</keyword>
<evidence type="ECO:0000256" key="8">
    <source>
        <dbReference type="ARBA" id="ARBA00023014"/>
    </source>
</evidence>
<keyword evidence="9" id="KW-0342">GTP-binding</keyword>
<keyword evidence="6" id="KW-0547">Nucleotide-binding</keyword>
<dbReference type="Proteomes" id="UP000000379">
    <property type="component" value="Chromosome"/>
</dbReference>
<dbReference type="InterPro" id="IPR013785">
    <property type="entry name" value="Aldolase_TIM"/>
</dbReference>
<dbReference type="InterPro" id="IPR050105">
    <property type="entry name" value="MoCo_biosynth_MoaA/MoaC"/>
</dbReference>
<dbReference type="HOGENOM" id="CLU_009273_0_1_0"/>
<keyword evidence="11" id="KW-0456">Lyase</keyword>
<dbReference type="KEGG" id="tra:Trad_2768"/>
<accession>D7CV43</accession>
<dbReference type="PROSITE" id="PS51918">
    <property type="entry name" value="RADICAL_SAM"/>
    <property type="match status" value="1"/>
</dbReference>
<evidence type="ECO:0000259" key="13">
    <source>
        <dbReference type="PROSITE" id="PS51918"/>
    </source>
</evidence>
<dbReference type="NCBIfam" id="TIGR02666">
    <property type="entry name" value="moaA"/>
    <property type="match status" value="1"/>
</dbReference>
<gene>
    <name evidence="14" type="ordered locus">Trad_2768</name>
</gene>
<dbReference type="eggNOG" id="COG2896">
    <property type="taxonomic scope" value="Bacteria"/>
</dbReference>
<comment type="catalytic activity">
    <reaction evidence="12">
        <text>GTP + AH2 + S-adenosyl-L-methionine = (8S)-3',8-cyclo-7,8-dihydroguanosine 5'-triphosphate + 5'-deoxyadenosine + L-methionine + A + H(+)</text>
        <dbReference type="Rhea" id="RHEA:49576"/>
        <dbReference type="ChEBI" id="CHEBI:13193"/>
        <dbReference type="ChEBI" id="CHEBI:15378"/>
        <dbReference type="ChEBI" id="CHEBI:17319"/>
        <dbReference type="ChEBI" id="CHEBI:17499"/>
        <dbReference type="ChEBI" id="CHEBI:37565"/>
        <dbReference type="ChEBI" id="CHEBI:57844"/>
        <dbReference type="ChEBI" id="CHEBI:59789"/>
        <dbReference type="ChEBI" id="CHEBI:131766"/>
        <dbReference type="EC" id="4.1.99.22"/>
    </reaction>
</comment>
<dbReference type="GO" id="GO:0061798">
    <property type="term" value="F:GTP 3',8'-cyclase activity"/>
    <property type="evidence" value="ECO:0007669"/>
    <property type="project" value="UniProtKB-EC"/>
</dbReference>
<evidence type="ECO:0000256" key="6">
    <source>
        <dbReference type="ARBA" id="ARBA00022741"/>
    </source>
</evidence>
<proteinExistence type="predicted"/>
<dbReference type="InterPro" id="IPR010505">
    <property type="entry name" value="MoaA_twitch"/>
</dbReference>
<dbReference type="InterPro" id="IPR040064">
    <property type="entry name" value="MoaA-like"/>
</dbReference>
<keyword evidence="5" id="KW-0479">Metal-binding</keyword>
<dbReference type="STRING" id="649638.Trad_2768"/>
<keyword evidence="15" id="KW-1185">Reference proteome</keyword>
<dbReference type="SUPFAM" id="SSF102114">
    <property type="entry name" value="Radical SAM enzymes"/>
    <property type="match status" value="1"/>
</dbReference>
<evidence type="ECO:0000256" key="2">
    <source>
        <dbReference type="ARBA" id="ARBA00012167"/>
    </source>
</evidence>
<evidence type="ECO:0000256" key="5">
    <source>
        <dbReference type="ARBA" id="ARBA00022723"/>
    </source>
</evidence>
<dbReference type="PANTHER" id="PTHR22960">
    <property type="entry name" value="MOLYBDOPTERIN COFACTOR SYNTHESIS PROTEIN A"/>
    <property type="match status" value="1"/>
</dbReference>
<dbReference type="CDD" id="cd21117">
    <property type="entry name" value="Twitch_MoaA"/>
    <property type="match status" value="1"/>
</dbReference>
<dbReference type="AlphaFoldDB" id="D7CV43"/>
<evidence type="ECO:0000256" key="12">
    <source>
        <dbReference type="ARBA" id="ARBA00048697"/>
    </source>
</evidence>
<dbReference type="RefSeq" id="WP_013179229.1">
    <property type="nucleotide sequence ID" value="NC_014221.1"/>
</dbReference>
<dbReference type="GO" id="GO:0006777">
    <property type="term" value="P:Mo-molybdopterin cofactor biosynthetic process"/>
    <property type="evidence" value="ECO:0007669"/>
    <property type="project" value="UniProtKB-KW"/>
</dbReference>
<dbReference type="InterPro" id="IPR006638">
    <property type="entry name" value="Elp3/MiaA/NifB-like_rSAM"/>
</dbReference>
<dbReference type="InterPro" id="IPR013483">
    <property type="entry name" value="MoaA"/>
</dbReference>
<dbReference type="InterPro" id="IPR007197">
    <property type="entry name" value="rSAM"/>
</dbReference>
<keyword evidence="8" id="KW-0411">Iron-sulfur</keyword>
<comment type="cofactor">
    <cofactor evidence="1">
        <name>[4Fe-4S] cluster</name>
        <dbReference type="ChEBI" id="CHEBI:49883"/>
    </cofactor>
</comment>
<dbReference type="EC" id="4.1.99.22" evidence="2"/>
<dbReference type="GO" id="GO:0061799">
    <property type="term" value="F:cyclic pyranopterin monophosphate synthase activity"/>
    <property type="evidence" value="ECO:0007669"/>
    <property type="project" value="TreeGrafter"/>
</dbReference>
<keyword evidence="4" id="KW-0949">S-adenosyl-L-methionine</keyword>
<dbReference type="SFLD" id="SFLDG01067">
    <property type="entry name" value="SPASM/twitch_domain_containing"/>
    <property type="match status" value="1"/>
</dbReference>
<evidence type="ECO:0000256" key="3">
    <source>
        <dbReference type="ARBA" id="ARBA00022485"/>
    </source>
</evidence>
<evidence type="ECO:0000256" key="4">
    <source>
        <dbReference type="ARBA" id="ARBA00022691"/>
    </source>
</evidence>
<dbReference type="InterPro" id="IPR000385">
    <property type="entry name" value="MoaA_NifB_PqqE_Fe-S-bd_CS"/>
</dbReference>
<evidence type="ECO:0000256" key="7">
    <source>
        <dbReference type="ARBA" id="ARBA00023004"/>
    </source>
</evidence>
<dbReference type="SFLD" id="SFLDG01383">
    <property type="entry name" value="cyclic_pyranopterin_phosphate"/>
    <property type="match status" value="1"/>
</dbReference>